<name>A0A379YQN7_9GAMM</name>
<reference evidence="2 3" key="1">
    <citation type="submission" date="2018-06" db="EMBL/GenBank/DDBJ databases">
        <authorList>
            <consortium name="Pathogen Informatics"/>
            <person name="Doyle S."/>
        </authorList>
    </citation>
    <scope>NUCLEOTIDE SEQUENCE [LARGE SCALE GENOMIC DNA]</scope>
    <source>
        <strain evidence="2 3">NCTC11544</strain>
    </source>
</reference>
<keyword evidence="1" id="KW-0732">Signal</keyword>
<dbReference type="Proteomes" id="UP000255529">
    <property type="component" value="Unassembled WGS sequence"/>
</dbReference>
<sequence>MIKRIVLITVSTLLFSCHVFAQDNVIPGVEKQFINVVNSAATKANTTHNNVYRANTKLARDNSICQTLNGQPIKQWVGQVESSQINGHEDDFIRIKLADHITVQSAKIPTSSGKLENTLPQNIAAEKLKIGDKVTFSGKFSPGTNACIWETSVTLDGGLFNPNFAFKFDNISAMP</sequence>
<dbReference type="EMBL" id="UGYN01000002">
    <property type="protein sequence ID" value="SUI47940.1"/>
    <property type="molecule type" value="Genomic_DNA"/>
</dbReference>
<protein>
    <submittedName>
        <fullName evidence="2">Uncharacterized protein</fullName>
    </submittedName>
</protein>
<proteinExistence type="predicted"/>
<feature type="chain" id="PRO_5016573810" evidence="1">
    <location>
        <begin position="22"/>
        <end position="175"/>
    </location>
</feature>
<dbReference type="AlphaFoldDB" id="A0A379YQN7"/>
<accession>A0A379YQN7</accession>
<gene>
    <name evidence="2" type="ORF">NCTC11544_00856</name>
</gene>
<dbReference type="PROSITE" id="PS51257">
    <property type="entry name" value="PROKAR_LIPOPROTEIN"/>
    <property type="match status" value="1"/>
</dbReference>
<evidence type="ECO:0000313" key="2">
    <source>
        <dbReference type="EMBL" id="SUI47940.1"/>
    </source>
</evidence>
<organism evidence="2 3">
    <name type="scientific">Serratia quinivorans</name>
    <dbReference type="NCBI Taxonomy" id="137545"/>
    <lineage>
        <taxon>Bacteria</taxon>
        <taxon>Pseudomonadati</taxon>
        <taxon>Pseudomonadota</taxon>
        <taxon>Gammaproteobacteria</taxon>
        <taxon>Enterobacterales</taxon>
        <taxon>Yersiniaceae</taxon>
        <taxon>Serratia</taxon>
    </lineage>
</organism>
<evidence type="ECO:0000256" key="1">
    <source>
        <dbReference type="SAM" id="SignalP"/>
    </source>
</evidence>
<evidence type="ECO:0000313" key="3">
    <source>
        <dbReference type="Proteomes" id="UP000255529"/>
    </source>
</evidence>
<feature type="signal peptide" evidence="1">
    <location>
        <begin position="1"/>
        <end position="21"/>
    </location>
</feature>